<dbReference type="KEGG" id="acan:ACA1_121750"/>
<evidence type="ECO:0000313" key="3">
    <source>
        <dbReference type="EMBL" id="ELR11456.1"/>
    </source>
</evidence>
<evidence type="ECO:0000313" key="4">
    <source>
        <dbReference type="Proteomes" id="UP000011083"/>
    </source>
</evidence>
<feature type="region of interest" description="Disordered" evidence="2">
    <location>
        <begin position="197"/>
        <end position="261"/>
    </location>
</feature>
<feature type="compositionally biased region" description="Low complexity" evidence="2">
    <location>
        <begin position="228"/>
        <end position="241"/>
    </location>
</feature>
<dbReference type="AlphaFoldDB" id="L8GGX9"/>
<feature type="compositionally biased region" description="Low complexity" evidence="2">
    <location>
        <begin position="102"/>
        <end position="114"/>
    </location>
</feature>
<name>L8GGX9_ACACF</name>
<sequence>MQGAGKEAMVVVTNPLLAARLRAASADPGPSTSTAPTSPEEERRAGRAARSSPRARKKRTKDKADRERGRSWEADELSHELQTHQPQPPAGHVGPAPEDGGAETTTTTAVGVAAKRSTSVVLKDAEEVLRESGGWGEGGRERERTPSFLKRLSFEKRKSRDLEVRSKTGEGNVLSPSPSPRQSLMAPLAIARKKNSELNVSAPTHETADAAADGESTPRKRAFSVACSNSAPASGSPHPAARQGRLAVGGEPSSSGADAGSVPFLNLRKMATRDDSRYHTLHGGELFTPIDAGPEEKLHRLLVSPGLEIVNAMEEILPSALRPELAAALVSVFDGCGRDQNLLMWAIQREIDMCSKLRGQSWFELRAGMATHVLTSWFMLHSQSFLGACVRPIILKLTTEERLEAIALPAGDFMRQELILECLLEVLEGLAASAPIIPQEVRFVLILAHAEMAKLNQELAPLIVARLFFSCLLRPAFTTCESSVPNFNADGYSLDFIGRHFLHIVGQGLSCLASRFTIEDEDDPLAFLNHHPDSNEAVAQLRERASHFVAALSSRSSGDNKKSAKSKKSRASAASADTTLSEGGRLGALFQSGNEWNDDSLFFFVFASLRERMIEALTKNNKALFAAKLYNLLDRCFRGQETVLALKQRQHVINEYVMTKYGQKVQLVNWRQRSRKRIDVGGGSGRRLAIREVLLDRRSSSSNGGGSGGGDLPPNSPHQVLLQHQRRANSEKPSKSLLKLMIADQRQKNQEIEDELRLIKLKLQQEIKAKRELQLQLLRRDNDNNEMKKTTEQTLQEWTEIQMMWELMAKQMNGLEQALFPLDDDSLLQRIGSSGETGVLSRHHSTEMGTPSGKKKKTLLPFSGFKRQSGSLFSS</sequence>
<keyword evidence="4" id="KW-1185">Reference proteome</keyword>
<evidence type="ECO:0000256" key="2">
    <source>
        <dbReference type="SAM" id="MobiDB-lite"/>
    </source>
</evidence>
<dbReference type="CDD" id="cd04519">
    <property type="entry name" value="RasGAP"/>
    <property type="match status" value="1"/>
</dbReference>
<dbReference type="EMBL" id="KB008151">
    <property type="protein sequence ID" value="ELR11456.1"/>
    <property type="molecule type" value="Genomic_DNA"/>
</dbReference>
<feature type="compositionally biased region" description="Basic and acidic residues" evidence="2">
    <location>
        <begin position="62"/>
        <end position="82"/>
    </location>
</feature>
<dbReference type="Proteomes" id="UP000011083">
    <property type="component" value="Unassembled WGS sequence"/>
</dbReference>
<proteinExistence type="predicted"/>
<feature type="region of interest" description="Disordered" evidence="2">
    <location>
        <begin position="698"/>
        <end position="734"/>
    </location>
</feature>
<accession>L8GGX9</accession>
<feature type="compositionally biased region" description="Low complexity" evidence="2">
    <location>
        <begin position="22"/>
        <end position="38"/>
    </location>
</feature>
<dbReference type="GeneID" id="14911909"/>
<reference evidence="3 4" key="1">
    <citation type="journal article" date="2013" name="Genome Biol.">
        <title>Genome of Acanthamoeba castellanii highlights extensive lateral gene transfer and early evolution of tyrosine kinase signaling.</title>
        <authorList>
            <person name="Clarke M."/>
            <person name="Lohan A.J."/>
            <person name="Liu B."/>
            <person name="Lagkouvardos I."/>
            <person name="Roy S."/>
            <person name="Zafar N."/>
            <person name="Bertelli C."/>
            <person name="Schilde C."/>
            <person name="Kianianmomeni A."/>
            <person name="Burglin T.R."/>
            <person name="Frech C."/>
            <person name="Turcotte B."/>
            <person name="Kopec K.O."/>
            <person name="Synnott J.M."/>
            <person name="Choo C."/>
            <person name="Paponov I."/>
            <person name="Finkler A."/>
            <person name="Soon Heng Tan C."/>
            <person name="Hutchins A.P."/>
            <person name="Weinmeier T."/>
            <person name="Rattei T."/>
            <person name="Chu J.S."/>
            <person name="Gimenez G."/>
            <person name="Irimia M."/>
            <person name="Rigden D.J."/>
            <person name="Fitzpatrick D.A."/>
            <person name="Lorenzo-Morales J."/>
            <person name="Bateman A."/>
            <person name="Chiu C.H."/>
            <person name="Tang P."/>
            <person name="Hegemann P."/>
            <person name="Fromm H."/>
            <person name="Raoult D."/>
            <person name="Greub G."/>
            <person name="Miranda-Saavedra D."/>
            <person name="Chen N."/>
            <person name="Nash P."/>
            <person name="Ginger M.L."/>
            <person name="Horn M."/>
            <person name="Schaap P."/>
            <person name="Caler L."/>
            <person name="Loftus B."/>
        </authorList>
    </citation>
    <scope>NUCLEOTIDE SEQUENCE [LARGE SCALE GENOMIC DNA]</scope>
    <source>
        <strain evidence="3 4">Neff</strain>
    </source>
</reference>
<feature type="coiled-coil region" evidence="1">
    <location>
        <begin position="735"/>
        <end position="769"/>
    </location>
</feature>
<dbReference type="InterPro" id="IPR008936">
    <property type="entry name" value="Rho_GTPase_activation_prot"/>
</dbReference>
<gene>
    <name evidence="3" type="ORF">ACA1_121750</name>
</gene>
<feature type="region of interest" description="Disordered" evidence="2">
    <location>
        <begin position="22"/>
        <end position="182"/>
    </location>
</feature>
<dbReference type="RefSeq" id="XP_004333469.1">
    <property type="nucleotide sequence ID" value="XM_004333421.1"/>
</dbReference>
<organism evidence="3 4">
    <name type="scientific">Acanthamoeba castellanii (strain ATCC 30010 / Neff)</name>
    <dbReference type="NCBI Taxonomy" id="1257118"/>
    <lineage>
        <taxon>Eukaryota</taxon>
        <taxon>Amoebozoa</taxon>
        <taxon>Discosea</taxon>
        <taxon>Longamoebia</taxon>
        <taxon>Centramoebida</taxon>
        <taxon>Acanthamoebidae</taxon>
        <taxon>Acanthamoeba</taxon>
    </lineage>
</organism>
<feature type="compositionally biased region" description="Basic and acidic residues" evidence="2">
    <location>
        <begin position="152"/>
        <end position="168"/>
    </location>
</feature>
<keyword evidence="1" id="KW-0175">Coiled coil</keyword>
<feature type="compositionally biased region" description="Polar residues" evidence="2">
    <location>
        <begin position="866"/>
        <end position="875"/>
    </location>
</feature>
<protein>
    <submittedName>
        <fullName evidence="3">Uncharacterized protein</fullName>
    </submittedName>
</protein>
<dbReference type="VEuPathDB" id="AmoebaDB:ACA1_121750"/>
<dbReference type="Gene3D" id="1.10.506.10">
    <property type="entry name" value="GTPase Activation - p120gap, domain 1"/>
    <property type="match status" value="2"/>
</dbReference>
<dbReference type="SUPFAM" id="SSF48350">
    <property type="entry name" value="GTPase activation domain, GAP"/>
    <property type="match status" value="1"/>
</dbReference>
<evidence type="ECO:0000256" key="1">
    <source>
        <dbReference type="SAM" id="Coils"/>
    </source>
</evidence>
<feature type="region of interest" description="Disordered" evidence="2">
    <location>
        <begin position="837"/>
        <end position="875"/>
    </location>
</feature>
<feature type="region of interest" description="Disordered" evidence="2">
    <location>
        <begin position="552"/>
        <end position="576"/>
    </location>
</feature>